<proteinExistence type="predicted"/>
<name>A0A6P4IRD7_DROKI</name>
<evidence type="ECO:0000313" key="2">
    <source>
        <dbReference type="Proteomes" id="UP001652661"/>
    </source>
</evidence>
<keyword evidence="2" id="KW-1185">Reference proteome</keyword>
<feature type="compositionally biased region" description="Low complexity" evidence="1">
    <location>
        <begin position="78"/>
        <end position="90"/>
    </location>
</feature>
<evidence type="ECO:0000313" key="3">
    <source>
        <dbReference type="RefSeq" id="XP_017025063.1"/>
    </source>
</evidence>
<dbReference type="Proteomes" id="UP001652661">
    <property type="component" value="Chromosome X"/>
</dbReference>
<feature type="compositionally biased region" description="Polar residues" evidence="1">
    <location>
        <begin position="100"/>
        <end position="110"/>
    </location>
</feature>
<evidence type="ECO:0000256" key="1">
    <source>
        <dbReference type="SAM" id="MobiDB-lite"/>
    </source>
</evidence>
<sequence>MPRSKDNLRQEADREEKMSLAQIKLDAALLNVDEMAILYKEKVDNQIKLFQDITDKHLQMKLPNFLGRKLDNFTDYQGSVSGSSAAPRSRSVSRKREKIPNQQPTWTRVQSLDRERKDDAPTLSFLRLRWRAGDLEAVGPLCQRTDSQQQWLSP</sequence>
<feature type="region of interest" description="Disordered" evidence="1">
    <location>
        <begin position="75"/>
        <end position="114"/>
    </location>
</feature>
<dbReference type="AlphaFoldDB" id="A0A6P4IRD7"/>
<organism evidence="2 3">
    <name type="scientific">Drosophila kikkawai</name>
    <name type="common">Fruit fly</name>
    <dbReference type="NCBI Taxonomy" id="30033"/>
    <lineage>
        <taxon>Eukaryota</taxon>
        <taxon>Metazoa</taxon>
        <taxon>Ecdysozoa</taxon>
        <taxon>Arthropoda</taxon>
        <taxon>Hexapoda</taxon>
        <taxon>Insecta</taxon>
        <taxon>Pterygota</taxon>
        <taxon>Neoptera</taxon>
        <taxon>Endopterygota</taxon>
        <taxon>Diptera</taxon>
        <taxon>Brachycera</taxon>
        <taxon>Muscomorpha</taxon>
        <taxon>Ephydroidea</taxon>
        <taxon>Drosophilidae</taxon>
        <taxon>Drosophila</taxon>
        <taxon>Sophophora</taxon>
    </lineage>
</organism>
<gene>
    <name evidence="3" type="primary">LOC108076640</name>
</gene>
<reference evidence="3" key="1">
    <citation type="submission" date="2025-08" db="UniProtKB">
        <authorList>
            <consortium name="RefSeq"/>
        </authorList>
    </citation>
    <scope>IDENTIFICATION</scope>
    <source>
        <strain evidence="3">14028-0561.14</strain>
        <tissue evidence="3">Whole fly</tissue>
    </source>
</reference>
<dbReference type="RefSeq" id="XP_017025063.1">
    <property type="nucleotide sequence ID" value="XM_017169574.3"/>
</dbReference>
<accession>A0A6P4IRD7</accession>
<protein>
    <submittedName>
        <fullName evidence="3">Borealin-like</fullName>
    </submittedName>
</protein>
<dbReference type="GeneID" id="108076640"/>